<evidence type="ECO:0000256" key="1">
    <source>
        <dbReference type="SAM" id="Phobius"/>
    </source>
</evidence>
<protein>
    <submittedName>
        <fullName evidence="2">Uncharacterized protein</fullName>
    </submittedName>
</protein>
<accession>A0A2G8IY60</accession>
<organism evidence="2 3">
    <name type="scientific">Bacillus pumilus</name>
    <name type="common">Bacillus mesentericus</name>
    <dbReference type="NCBI Taxonomy" id="1408"/>
    <lineage>
        <taxon>Bacteria</taxon>
        <taxon>Bacillati</taxon>
        <taxon>Bacillota</taxon>
        <taxon>Bacilli</taxon>
        <taxon>Bacillales</taxon>
        <taxon>Bacillaceae</taxon>
        <taxon>Bacillus</taxon>
    </lineage>
</organism>
<dbReference type="Proteomes" id="UP000230768">
    <property type="component" value="Unassembled WGS sequence"/>
</dbReference>
<name>A0A2G8IY60_BACPU</name>
<keyword evidence="1" id="KW-0472">Membrane</keyword>
<dbReference type="EMBL" id="PEKP01000003">
    <property type="protein sequence ID" value="PIK28440.1"/>
    <property type="molecule type" value="Genomic_DNA"/>
</dbReference>
<feature type="transmembrane region" description="Helical" evidence="1">
    <location>
        <begin position="56"/>
        <end position="76"/>
    </location>
</feature>
<keyword evidence="1" id="KW-0812">Transmembrane</keyword>
<evidence type="ECO:0000313" key="3">
    <source>
        <dbReference type="Proteomes" id="UP000230768"/>
    </source>
</evidence>
<keyword evidence="1" id="KW-1133">Transmembrane helix</keyword>
<reference evidence="2 3" key="1">
    <citation type="submission" date="2017-11" db="EMBL/GenBank/DDBJ databases">
        <title>Draft genome sequence of Bacillus pumilus 51_5il from lake Gorkoye (Russia: Novosibirsk region).</title>
        <authorList>
            <person name="Shipova A.A."/>
            <person name="Rozanov A.S."/>
            <person name="Bryanskaya A.V."/>
            <person name="Peltek S.E."/>
        </authorList>
    </citation>
    <scope>NUCLEOTIDE SEQUENCE [LARGE SCALE GENOMIC DNA]</scope>
    <source>
        <strain evidence="2 3">51_5il</strain>
    </source>
</reference>
<dbReference type="AlphaFoldDB" id="A0A2G8IY60"/>
<proteinExistence type="predicted"/>
<comment type="caution">
    <text evidence="2">The sequence shown here is derived from an EMBL/GenBank/DDBJ whole genome shotgun (WGS) entry which is preliminary data.</text>
</comment>
<gene>
    <name evidence="2" type="ORF">CTV99_01895</name>
</gene>
<evidence type="ECO:0000313" key="2">
    <source>
        <dbReference type="EMBL" id="PIK28440.1"/>
    </source>
</evidence>
<sequence>MQKEKNKFVRFDSVSFLSSRSSIASHYVIEKRKFTFFIYLLISTLNIKLYHVPLKYASVTAIILLVYRFLHSYNGWRLVQSSESLGLDRLCL</sequence>